<name>A0ACC2STR9_9FUNG</name>
<organism evidence="1 2">
    <name type="scientific">Entomophthora muscae</name>
    <dbReference type="NCBI Taxonomy" id="34485"/>
    <lineage>
        <taxon>Eukaryota</taxon>
        <taxon>Fungi</taxon>
        <taxon>Fungi incertae sedis</taxon>
        <taxon>Zoopagomycota</taxon>
        <taxon>Entomophthoromycotina</taxon>
        <taxon>Entomophthoromycetes</taxon>
        <taxon>Entomophthorales</taxon>
        <taxon>Entomophthoraceae</taxon>
        <taxon>Entomophthora</taxon>
    </lineage>
</organism>
<evidence type="ECO:0000313" key="2">
    <source>
        <dbReference type="Proteomes" id="UP001165960"/>
    </source>
</evidence>
<dbReference type="EMBL" id="QTSX02004329">
    <property type="protein sequence ID" value="KAJ9065705.1"/>
    <property type="molecule type" value="Genomic_DNA"/>
</dbReference>
<evidence type="ECO:0000313" key="1">
    <source>
        <dbReference type="EMBL" id="KAJ9065705.1"/>
    </source>
</evidence>
<comment type="caution">
    <text evidence="1">The sequence shown here is derived from an EMBL/GenBank/DDBJ whole genome shotgun (WGS) entry which is preliminary data.</text>
</comment>
<reference evidence="1" key="1">
    <citation type="submission" date="2022-04" db="EMBL/GenBank/DDBJ databases">
        <title>Genome of the entomopathogenic fungus Entomophthora muscae.</title>
        <authorList>
            <person name="Elya C."/>
            <person name="Lovett B.R."/>
            <person name="Lee E."/>
            <person name="Macias A.M."/>
            <person name="Hajek A.E."/>
            <person name="De Bivort B.L."/>
            <person name="Kasson M.T."/>
            <person name="De Fine Licht H.H."/>
            <person name="Stajich J.E."/>
        </authorList>
    </citation>
    <scope>NUCLEOTIDE SEQUENCE</scope>
    <source>
        <strain evidence="1">Berkeley</strain>
    </source>
</reference>
<sequence>MESLQKMVDEMKKKEKAIHILVNNAGATWGSDLEDISPASYHRVMDLNVKSLLFLTIGLLPELKAGGSVDVPSRVINIGSIQGIVIGRQSHVYDASKAAVHHLTKALAGQLASDNVLVNAIALGFYETSMTKGSIEAVGLENAVYNIPLGRAGQPREIAGLCLFLASRASTYIVGSTIVMDGGVIAGKSAL</sequence>
<gene>
    <name evidence="1" type="ORF">DSO57_1016792</name>
</gene>
<proteinExistence type="predicted"/>
<protein>
    <submittedName>
        <fullName evidence="1">Uncharacterized protein</fullName>
    </submittedName>
</protein>
<keyword evidence="2" id="KW-1185">Reference proteome</keyword>
<dbReference type="Proteomes" id="UP001165960">
    <property type="component" value="Unassembled WGS sequence"/>
</dbReference>
<accession>A0ACC2STR9</accession>